<keyword evidence="3" id="KW-1003">Cell membrane</keyword>
<dbReference type="GO" id="GO:0055085">
    <property type="term" value="P:transmembrane transport"/>
    <property type="evidence" value="ECO:0007669"/>
    <property type="project" value="InterPro"/>
</dbReference>
<dbReference type="RefSeq" id="WP_164696929.1">
    <property type="nucleotide sequence ID" value="NZ_JAAIKB010000012.1"/>
</dbReference>
<evidence type="ECO:0000256" key="4">
    <source>
        <dbReference type="ARBA" id="ARBA00022692"/>
    </source>
</evidence>
<name>A0A6M1LTY3_9PROT</name>
<dbReference type="Pfam" id="PF00528">
    <property type="entry name" value="BPD_transp_1"/>
    <property type="match status" value="1"/>
</dbReference>
<feature type="transmembrane region" description="Helical" evidence="9">
    <location>
        <begin position="211"/>
        <end position="229"/>
    </location>
</feature>
<evidence type="ECO:0000313" key="11">
    <source>
        <dbReference type="EMBL" id="NGM23014.1"/>
    </source>
</evidence>
<evidence type="ECO:0000313" key="12">
    <source>
        <dbReference type="Proteomes" id="UP000475385"/>
    </source>
</evidence>
<keyword evidence="7 9" id="KW-1133">Transmembrane helix</keyword>
<dbReference type="Proteomes" id="UP000475385">
    <property type="component" value="Unassembled WGS sequence"/>
</dbReference>
<comment type="similarity">
    <text evidence="9">Belongs to the binding-protein-dependent transport system permease family.</text>
</comment>
<dbReference type="GO" id="GO:0015031">
    <property type="term" value="P:protein transport"/>
    <property type="evidence" value="ECO:0007669"/>
    <property type="project" value="UniProtKB-KW"/>
</dbReference>
<feature type="transmembrane region" description="Helical" evidence="9">
    <location>
        <begin position="20"/>
        <end position="40"/>
    </location>
</feature>
<dbReference type="EMBL" id="JAAIKB010000012">
    <property type="protein sequence ID" value="NGM23014.1"/>
    <property type="molecule type" value="Genomic_DNA"/>
</dbReference>
<evidence type="ECO:0000256" key="7">
    <source>
        <dbReference type="ARBA" id="ARBA00022989"/>
    </source>
</evidence>
<dbReference type="Pfam" id="PF12911">
    <property type="entry name" value="OppC_N"/>
    <property type="match status" value="1"/>
</dbReference>
<proteinExistence type="inferred from homology"/>
<dbReference type="CDD" id="cd06261">
    <property type="entry name" value="TM_PBP2"/>
    <property type="match status" value="1"/>
</dbReference>
<accession>A0A6M1LTY3</accession>
<dbReference type="InterPro" id="IPR000515">
    <property type="entry name" value="MetI-like"/>
</dbReference>
<organism evidence="11 12">
    <name type="scientific">Falsiroseomonas algicola</name>
    <dbReference type="NCBI Taxonomy" id="2716930"/>
    <lineage>
        <taxon>Bacteria</taxon>
        <taxon>Pseudomonadati</taxon>
        <taxon>Pseudomonadota</taxon>
        <taxon>Alphaproteobacteria</taxon>
        <taxon>Acetobacterales</taxon>
        <taxon>Roseomonadaceae</taxon>
        <taxon>Falsiroseomonas</taxon>
    </lineage>
</organism>
<comment type="caution">
    <text evidence="11">The sequence shown here is derived from an EMBL/GenBank/DDBJ whole genome shotgun (WGS) entry which is preliminary data.</text>
</comment>
<keyword evidence="2 9" id="KW-0813">Transport</keyword>
<evidence type="ECO:0000256" key="2">
    <source>
        <dbReference type="ARBA" id="ARBA00022448"/>
    </source>
</evidence>
<evidence type="ECO:0000256" key="6">
    <source>
        <dbReference type="ARBA" id="ARBA00022927"/>
    </source>
</evidence>
<sequence>MSATTLDRVVGTARRSPTFAVGFGIILVFALLAAFADILAPMPPTLSHPYETLKPPGSGPFLLGTDGNGMDVLSRVIHGARYAFGIALPAGAIMAVVGIPLGLIAGWRGGWVDEVLLRVLDVLRAFPTIILALAIVAATGQGFLNVILVVGFLDSPIFARIVRAEVLALRNATFVRAAVAAGNPEWRVLLVHILPNAILGATAQLPLRMAWAVRISATLAFIGIGVQAPAPEWGAMIRQGAEYVISGEWWVALFPGLALIAMVLGLNLAGDGLSDLLDPKRRATGK</sequence>
<dbReference type="SUPFAM" id="SSF161098">
    <property type="entry name" value="MetI-like"/>
    <property type="match status" value="1"/>
</dbReference>
<protein>
    <submittedName>
        <fullName evidence="11">ABC transporter permease</fullName>
    </submittedName>
</protein>
<evidence type="ECO:0000256" key="5">
    <source>
        <dbReference type="ARBA" id="ARBA00022856"/>
    </source>
</evidence>
<evidence type="ECO:0000256" key="8">
    <source>
        <dbReference type="ARBA" id="ARBA00023136"/>
    </source>
</evidence>
<dbReference type="GO" id="GO:0015833">
    <property type="term" value="P:peptide transport"/>
    <property type="evidence" value="ECO:0007669"/>
    <property type="project" value="UniProtKB-KW"/>
</dbReference>
<evidence type="ECO:0000256" key="1">
    <source>
        <dbReference type="ARBA" id="ARBA00004651"/>
    </source>
</evidence>
<feature type="transmembrane region" description="Helical" evidence="9">
    <location>
        <begin position="82"/>
        <end position="105"/>
    </location>
</feature>
<reference evidence="11 12" key="2">
    <citation type="submission" date="2020-03" db="EMBL/GenBank/DDBJ databases">
        <title>Roseomonas stagni sp. nov., isolated from pond water in Japan.</title>
        <authorList>
            <person name="Furuhata K."/>
            <person name="Miyamoto H."/>
            <person name="Goto K."/>
        </authorList>
    </citation>
    <scope>NUCLEOTIDE SEQUENCE [LARGE SCALE GENOMIC DNA]</scope>
    <source>
        <strain evidence="11 12">PeD5</strain>
    </source>
</reference>
<keyword evidence="4 9" id="KW-0812">Transmembrane</keyword>
<dbReference type="GO" id="GO:0005886">
    <property type="term" value="C:plasma membrane"/>
    <property type="evidence" value="ECO:0007669"/>
    <property type="project" value="UniProtKB-SubCell"/>
</dbReference>
<evidence type="ECO:0000259" key="10">
    <source>
        <dbReference type="PROSITE" id="PS50928"/>
    </source>
</evidence>
<dbReference type="PANTHER" id="PTHR43386:SF1">
    <property type="entry name" value="D,D-DIPEPTIDE TRANSPORT SYSTEM PERMEASE PROTEIN DDPC-RELATED"/>
    <property type="match status" value="1"/>
</dbReference>
<dbReference type="PROSITE" id="PS50928">
    <property type="entry name" value="ABC_TM1"/>
    <property type="match status" value="1"/>
</dbReference>
<dbReference type="InterPro" id="IPR025966">
    <property type="entry name" value="OppC_N"/>
</dbReference>
<feature type="transmembrane region" description="Helical" evidence="9">
    <location>
        <begin position="249"/>
        <end position="270"/>
    </location>
</feature>
<dbReference type="InterPro" id="IPR050366">
    <property type="entry name" value="BP-dependent_transpt_permease"/>
</dbReference>
<keyword evidence="5" id="KW-0571">Peptide transport</keyword>
<dbReference type="InterPro" id="IPR035906">
    <property type="entry name" value="MetI-like_sf"/>
</dbReference>
<reference evidence="11 12" key="1">
    <citation type="submission" date="2020-02" db="EMBL/GenBank/DDBJ databases">
        <authorList>
            <person name="Kim H.M."/>
            <person name="Jeon C.O."/>
        </authorList>
    </citation>
    <scope>NUCLEOTIDE SEQUENCE [LARGE SCALE GENOMIC DNA]</scope>
    <source>
        <strain evidence="11 12">PeD5</strain>
    </source>
</reference>
<dbReference type="PANTHER" id="PTHR43386">
    <property type="entry name" value="OLIGOPEPTIDE TRANSPORT SYSTEM PERMEASE PROTEIN APPC"/>
    <property type="match status" value="1"/>
</dbReference>
<feature type="transmembrane region" description="Helical" evidence="9">
    <location>
        <begin position="125"/>
        <end position="153"/>
    </location>
</feature>
<keyword evidence="6" id="KW-0653">Protein transport</keyword>
<dbReference type="AlphaFoldDB" id="A0A6M1LTY3"/>
<evidence type="ECO:0000256" key="9">
    <source>
        <dbReference type="RuleBase" id="RU363032"/>
    </source>
</evidence>
<gene>
    <name evidence="11" type="ORF">G3576_23585</name>
</gene>
<feature type="domain" description="ABC transmembrane type-1" evidence="10">
    <location>
        <begin position="80"/>
        <end position="270"/>
    </location>
</feature>
<keyword evidence="8 9" id="KW-0472">Membrane</keyword>
<comment type="subcellular location">
    <subcellularLocation>
        <location evidence="1 9">Cell membrane</location>
        <topology evidence="1 9">Multi-pass membrane protein</topology>
    </subcellularLocation>
</comment>
<keyword evidence="12" id="KW-1185">Reference proteome</keyword>
<evidence type="ECO:0000256" key="3">
    <source>
        <dbReference type="ARBA" id="ARBA00022475"/>
    </source>
</evidence>
<dbReference type="Gene3D" id="1.10.3720.10">
    <property type="entry name" value="MetI-like"/>
    <property type="match status" value="1"/>
</dbReference>